<reference evidence="2" key="1">
    <citation type="journal article" date="2023" name="G3 (Bethesda)">
        <title>Genome assembly and association tests identify interacting loci associated with vigor, precocity, and sex in interspecific pistachio rootstocks.</title>
        <authorList>
            <person name="Palmer W."/>
            <person name="Jacygrad E."/>
            <person name="Sagayaradj S."/>
            <person name="Cavanaugh K."/>
            <person name="Han R."/>
            <person name="Bertier L."/>
            <person name="Beede B."/>
            <person name="Kafkas S."/>
            <person name="Golino D."/>
            <person name="Preece J."/>
            <person name="Michelmore R."/>
        </authorList>
    </citation>
    <scope>NUCLEOTIDE SEQUENCE [LARGE SCALE GENOMIC DNA]</scope>
</reference>
<dbReference type="Proteomes" id="UP001163603">
    <property type="component" value="Chromosome 6"/>
</dbReference>
<evidence type="ECO:0000313" key="2">
    <source>
        <dbReference type="Proteomes" id="UP001163603"/>
    </source>
</evidence>
<keyword evidence="2" id="KW-1185">Reference proteome</keyword>
<gene>
    <name evidence="1" type="ORF">Pint_22654</name>
</gene>
<proteinExistence type="predicted"/>
<evidence type="ECO:0000313" key="1">
    <source>
        <dbReference type="EMBL" id="KAJ0037392.1"/>
    </source>
</evidence>
<accession>A0ACC0YH66</accession>
<comment type="caution">
    <text evidence="1">The sequence shown here is derived from an EMBL/GenBank/DDBJ whole genome shotgun (WGS) entry which is preliminary data.</text>
</comment>
<organism evidence="1 2">
    <name type="scientific">Pistacia integerrima</name>
    <dbReference type="NCBI Taxonomy" id="434235"/>
    <lineage>
        <taxon>Eukaryota</taxon>
        <taxon>Viridiplantae</taxon>
        <taxon>Streptophyta</taxon>
        <taxon>Embryophyta</taxon>
        <taxon>Tracheophyta</taxon>
        <taxon>Spermatophyta</taxon>
        <taxon>Magnoliopsida</taxon>
        <taxon>eudicotyledons</taxon>
        <taxon>Gunneridae</taxon>
        <taxon>Pentapetalae</taxon>
        <taxon>rosids</taxon>
        <taxon>malvids</taxon>
        <taxon>Sapindales</taxon>
        <taxon>Anacardiaceae</taxon>
        <taxon>Pistacia</taxon>
    </lineage>
</organism>
<dbReference type="EMBL" id="CM047741">
    <property type="protein sequence ID" value="KAJ0037392.1"/>
    <property type="molecule type" value="Genomic_DNA"/>
</dbReference>
<name>A0ACC0YH66_9ROSI</name>
<protein>
    <submittedName>
        <fullName evidence="1">Uncharacterized protein</fullName>
    </submittedName>
</protein>
<sequence>MYDLQFGDHDGTGSEVLQHPPAVFIKKLDPASQRVSTLAGTRKAGFKDGTALAAQEF</sequence>